<dbReference type="EMBL" id="AZHX01001483">
    <property type="protein sequence ID" value="ETX02906.1"/>
    <property type="molecule type" value="Genomic_DNA"/>
</dbReference>
<dbReference type="HOGENOM" id="CLU_2367624_0_0_7"/>
<protein>
    <recommendedName>
        <fullName evidence="3">UspA domain-containing protein</fullName>
    </recommendedName>
</protein>
<evidence type="ECO:0000313" key="2">
    <source>
        <dbReference type="Proteomes" id="UP000019140"/>
    </source>
</evidence>
<evidence type="ECO:0000313" key="1">
    <source>
        <dbReference type="EMBL" id="ETX02906.1"/>
    </source>
</evidence>
<organism evidence="1 2">
    <name type="scientific">Candidatus Entotheonella gemina</name>
    <dbReference type="NCBI Taxonomy" id="1429439"/>
    <lineage>
        <taxon>Bacteria</taxon>
        <taxon>Pseudomonadati</taxon>
        <taxon>Nitrospinota/Tectimicrobiota group</taxon>
        <taxon>Candidatus Tectimicrobiota</taxon>
        <taxon>Candidatus Entotheonellia</taxon>
        <taxon>Candidatus Entotheonellales</taxon>
        <taxon>Candidatus Entotheonellaceae</taxon>
        <taxon>Candidatus Entotheonella</taxon>
    </lineage>
</organism>
<evidence type="ECO:0008006" key="3">
    <source>
        <dbReference type="Google" id="ProtNLM"/>
    </source>
</evidence>
<dbReference type="Proteomes" id="UP000019140">
    <property type="component" value="Unassembled WGS sequence"/>
</dbReference>
<comment type="caution">
    <text evidence="1">The sequence shown here is derived from an EMBL/GenBank/DDBJ whole genome shotgun (WGS) entry which is preliminary data.</text>
</comment>
<gene>
    <name evidence="1" type="ORF">ETSY2_34560</name>
</gene>
<dbReference type="AlphaFoldDB" id="W4LYU7"/>
<proteinExistence type="predicted"/>
<sequence>MPCQEHQGKAGGRGLPSPLLGPFAATLAEATGTAETVAIDLREQADVTLRHFISEVCSGLRVERRIAVGRPFEQILEVAKREAADWIVMRERGQI</sequence>
<dbReference type="SUPFAM" id="SSF52402">
    <property type="entry name" value="Adenine nucleotide alpha hydrolases-like"/>
    <property type="match status" value="1"/>
</dbReference>
<dbReference type="InterPro" id="IPR014729">
    <property type="entry name" value="Rossmann-like_a/b/a_fold"/>
</dbReference>
<keyword evidence="2" id="KW-1185">Reference proteome</keyword>
<accession>W4LYU7</accession>
<name>W4LYU7_9BACT</name>
<reference evidence="1 2" key="1">
    <citation type="journal article" date="2014" name="Nature">
        <title>An environmental bacterial taxon with a large and distinct metabolic repertoire.</title>
        <authorList>
            <person name="Wilson M.C."/>
            <person name="Mori T."/>
            <person name="Ruckert C."/>
            <person name="Uria A.R."/>
            <person name="Helf M.J."/>
            <person name="Takada K."/>
            <person name="Gernert C."/>
            <person name="Steffens U.A."/>
            <person name="Heycke N."/>
            <person name="Schmitt S."/>
            <person name="Rinke C."/>
            <person name="Helfrich E.J."/>
            <person name="Brachmann A.O."/>
            <person name="Gurgui C."/>
            <person name="Wakimoto T."/>
            <person name="Kracht M."/>
            <person name="Crusemann M."/>
            <person name="Hentschel U."/>
            <person name="Abe I."/>
            <person name="Matsunaga S."/>
            <person name="Kalinowski J."/>
            <person name="Takeyama H."/>
            <person name="Piel J."/>
        </authorList>
    </citation>
    <scope>NUCLEOTIDE SEQUENCE [LARGE SCALE GENOMIC DNA]</scope>
    <source>
        <strain evidence="2">TSY2</strain>
    </source>
</reference>
<dbReference type="Gene3D" id="3.40.50.620">
    <property type="entry name" value="HUPs"/>
    <property type="match status" value="1"/>
</dbReference>